<dbReference type="STRING" id="454136.NIES2119_01330"/>
<name>A0A1U7IU20_9CYAN</name>
<protein>
    <submittedName>
        <fullName evidence="1">Uncharacterized protein</fullName>
    </submittedName>
</protein>
<proteinExistence type="predicted"/>
<dbReference type="AlphaFoldDB" id="A0A1U7IU20"/>
<reference evidence="1 2" key="1">
    <citation type="submission" date="2016-11" db="EMBL/GenBank/DDBJ databases">
        <title>Draft Genome Sequences of Nine Cyanobacterial Strains from Diverse Habitats.</title>
        <authorList>
            <person name="Zhu T."/>
            <person name="Hou S."/>
            <person name="Lu X."/>
            <person name="Hess W.R."/>
        </authorList>
    </citation>
    <scope>NUCLEOTIDE SEQUENCE [LARGE SCALE GENOMIC DNA]</scope>
    <source>
        <strain evidence="1 2">IAM M-71</strain>
    </source>
</reference>
<comment type="caution">
    <text evidence="1">The sequence shown here is derived from an EMBL/GenBank/DDBJ whole genome shotgun (WGS) entry which is preliminary data.</text>
</comment>
<dbReference type="OrthoDB" id="530035at2"/>
<dbReference type="EMBL" id="MRCE01000001">
    <property type="protein sequence ID" value="OKH40975.1"/>
    <property type="molecule type" value="Genomic_DNA"/>
</dbReference>
<sequence>MERGLFWLPLLALFIWLAWAGWNEYQKLEAYRVWAEKFDRAKYDIYAVLGQKGSDVTWGKPTRNEPANLQTFSLKDVQEIRLIVDELTYTLTEPPEKGRSVALEFIFYNYSLKTVRIPFTELALAVEWGNALEQDLPG</sequence>
<evidence type="ECO:0000313" key="2">
    <source>
        <dbReference type="Proteomes" id="UP000185860"/>
    </source>
</evidence>
<gene>
    <name evidence="1" type="ORF">NIES2119_01330</name>
</gene>
<accession>A0A1U7IU20</accession>
<dbReference type="Proteomes" id="UP000185860">
    <property type="component" value="Unassembled WGS sequence"/>
</dbReference>
<evidence type="ECO:0000313" key="1">
    <source>
        <dbReference type="EMBL" id="OKH40975.1"/>
    </source>
</evidence>
<dbReference type="RefSeq" id="WP_073591649.1">
    <property type="nucleotide sequence ID" value="NZ_MRCE01000001.1"/>
</dbReference>
<organism evidence="1 2">
    <name type="scientific">[Phormidium ambiguum] IAM M-71</name>
    <dbReference type="NCBI Taxonomy" id="454136"/>
    <lineage>
        <taxon>Bacteria</taxon>
        <taxon>Bacillati</taxon>
        <taxon>Cyanobacteriota</taxon>
        <taxon>Cyanophyceae</taxon>
        <taxon>Oscillatoriophycideae</taxon>
        <taxon>Aerosakkonematales</taxon>
        <taxon>Aerosakkonemataceae</taxon>
        <taxon>Floridanema</taxon>
    </lineage>
</organism>